<organism evidence="5 6">
    <name type="scientific">Dyadobacter endophyticus</name>
    <dbReference type="NCBI Taxonomy" id="1749036"/>
    <lineage>
        <taxon>Bacteria</taxon>
        <taxon>Pseudomonadati</taxon>
        <taxon>Bacteroidota</taxon>
        <taxon>Cytophagia</taxon>
        <taxon>Cytophagales</taxon>
        <taxon>Spirosomataceae</taxon>
        <taxon>Dyadobacter</taxon>
    </lineage>
</organism>
<evidence type="ECO:0000256" key="2">
    <source>
        <dbReference type="ARBA" id="ARBA00023125"/>
    </source>
</evidence>
<dbReference type="Proteomes" id="UP000600214">
    <property type="component" value="Unassembled WGS sequence"/>
</dbReference>
<dbReference type="PANTHER" id="PTHR43280">
    <property type="entry name" value="ARAC-FAMILY TRANSCRIPTIONAL REGULATOR"/>
    <property type="match status" value="1"/>
</dbReference>
<dbReference type="Pfam" id="PF12833">
    <property type="entry name" value="HTH_18"/>
    <property type="match status" value="1"/>
</dbReference>
<keyword evidence="1" id="KW-0805">Transcription regulation</keyword>
<name>A0ABQ1YER0_9BACT</name>
<dbReference type="InterPro" id="IPR003313">
    <property type="entry name" value="AraC-bd"/>
</dbReference>
<dbReference type="SMART" id="SM00342">
    <property type="entry name" value="HTH_ARAC"/>
    <property type="match status" value="1"/>
</dbReference>
<reference evidence="6" key="1">
    <citation type="journal article" date="2019" name="Int. J. Syst. Evol. Microbiol.">
        <title>The Global Catalogue of Microorganisms (GCM) 10K type strain sequencing project: providing services to taxonomists for standard genome sequencing and annotation.</title>
        <authorList>
            <consortium name="The Broad Institute Genomics Platform"/>
            <consortium name="The Broad Institute Genome Sequencing Center for Infectious Disease"/>
            <person name="Wu L."/>
            <person name="Ma J."/>
        </authorList>
    </citation>
    <scope>NUCLEOTIDE SEQUENCE [LARGE SCALE GENOMIC DNA]</scope>
    <source>
        <strain evidence="6">CGMCC 1.15288</strain>
    </source>
</reference>
<dbReference type="SUPFAM" id="SSF46689">
    <property type="entry name" value="Homeodomain-like"/>
    <property type="match status" value="2"/>
</dbReference>
<evidence type="ECO:0000313" key="6">
    <source>
        <dbReference type="Proteomes" id="UP000600214"/>
    </source>
</evidence>
<dbReference type="InterPro" id="IPR009057">
    <property type="entry name" value="Homeodomain-like_sf"/>
</dbReference>
<dbReference type="Pfam" id="PF02311">
    <property type="entry name" value="AraC_binding"/>
    <property type="match status" value="1"/>
</dbReference>
<dbReference type="InterPro" id="IPR018060">
    <property type="entry name" value="HTH_AraC"/>
</dbReference>
<dbReference type="Gene3D" id="1.10.10.60">
    <property type="entry name" value="Homeodomain-like"/>
    <property type="match status" value="2"/>
</dbReference>
<gene>
    <name evidence="5" type="ORF">GCM10007423_06170</name>
</gene>
<evidence type="ECO:0000256" key="3">
    <source>
        <dbReference type="ARBA" id="ARBA00023163"/>
    </source>
</evidence>
<dbReference type="PANTHER" id="PTHR43280:SF34">
    <property type="entry name" value="ARAC-FAMILY TRANSCRIPTIONAL REGULATOR"/>
    <property type="match status" value="1"/>
</dbReference>
<evidence type="ECO:0000256" key="1">
    <source>
        <dbReference type="ARBA" id="ARBA00023015"/>
    </source>
</evidence>
<comment type="caution">
    <text evidence="5">The sequence shown here is derived from an EMBL/GenBank/DDBJ whole genome shotgun (WGS) entry which is preliminary data.</text>
</comment>
<proteinExistence type="predicted"/>
<evidence type="ECO:0000313" key="5">
    <source>
        <dbReference type="EMBL" id="GGH23489.1"/>
    </source>
</evidence>
<keyword evidence="2" id="KW-0238">DNA-binding</keyword>
<dbReference type="SUPFAM" id="SSF51215">
    <property type="entry name" value="Regulatory protein AraC"/>
    <property type="match status" value="1"/>
</dbReference>
<dbReference type="RefSeq" id="WP_188928538.1">
    <property type="nucleotide sequence ID" value="NZ_BMIA01000001.1"/>
</dbReference>
<dbReference type="EMBL" id="BMIA01000001">
    <property type="protein sequence ID" value="GGH23489.1"/>
    <property type="molecule type" value="Genomic_DNA"/>
</dbReference>
<dbReference type="PROSITE" id="PS01124">
    <property type="entry name" value="HTH_ARAC_FAMILY_2"/>
    <property type="match status" value="1"/>
</dbReference>
<protein>
    <submittedName>
        <fullName evidence="5">Transcription regulator</fullName>
    </submittedName>
</protein>
<keyword evidence="3" id="KW-0804">Transcription</keyword>
<dbReference type="InterPro" id="IPR037923">
    <property type="entry name" value="HTH-like"/>
</dbReference>
<feature type="domain" description="HTH araC/xylS-type" evidence="4">
    <location>
        <begin position="181"/>
        <end position="281"/>
    </location>
</feature>
<keyword evidence="6" id="KW-1185">Reference proteome</keyword>
<evidence type="ECO:0000259" key="4">
    <source>
        <dbReference type="PROSITE" id="PS01124"/>
    </source>
</evidence>
<sequence length="288" mass="34353">MRIHHIHEPFDVLLVTVDECPIKEHKNTFIELVYMFDGTGTYHINQNQFRYGKENLFLAMPMDLHYTKVTETTAFMFIRFNNIYLNAQKTRDEYSNLGDWIHKLEYIFHNNNHLQGCILRNPHDKPLVRALMEAIRQEYANRQTLHKELVQQLLNTLLTVVARNITTHIPEKTKLTQNTSLDIIHYIHQNIYNPEMLRAERIAAHFNLSLNYLSEYFKKHTHETLQQYIINYKIALVDIRLKHSDMRINEIAAELGFTDDSHLIKTFRKHRGMSPLEYRRETFAMTEV</sequence>
<accession>A0ABQ1YER0</accession>